<evidence type="ECO:0000313" key="12">
    <source>
        <dbReference type="Proteomes" id="UP000245764"/>
    </source>
</evidence>
<dbReference type="Pfam" id="PF20255">
    <property type="entry name" value="DUF6606"/>
    <property type="match status" value="1"/>
</dbReference>
<dbReference type="EC" id="3.4.19.12" evidence="2"/>
<keyword evidence="6" id="KW-0788">Thiol protease</keyword>
<reference evidence="12" key="1">
    <citation type="submission" date="2017-05" db="EMBL/GenBank/DDBJ databases">
        <authorList>
            <person name="Song R."/>
            <person name="Chenine A.L."/>
            <person name="Ruprecht R.M."/>
        </authorList>
    </citation>
    <scope>NUCLEOTIDE SEQUENCE [LARGE SCALE GENOMIC DNA]</scope>
</reference>
<feature type="domain" description="DUF3645" evidence="9">
    <location>
        <begin position="2374"/>
        <end position="2406"/>
    </location>
</feature>
<dbReference type="Pfam" id="PF12359">
    <property type="entry name" value="DUF3645"/>
    <property type="match status" value="1"/>
</dbReference>
<evidence type="ECO:0000256" key="7">
    <source>
        <dbReference type="SAM" id="Coils"/>
    </source>
</evidence>
<accession>A0A2H1GP58</accession>
<feature type="coiled-coil region" evidence="7">
    <location>
        <begin position="573"/>
        <end position="604"/>
    </location>
</feature>
<protein>
    <recommendedName>
        <fullName evidence="2">ubiquitinyl hydrolase 1</fullName>
        <ecNumber evidence="2">3.4.19.12</ecNumber>
    </recommendedName>
</protein>
<dbReference type="Pfam" id="PF12340">
    <property type="entry name" value="DUF3638"/>
    <property type="match status" value="1"/>
</dbReference>
<evidence type="ECO:0000256" key="6">
    <source>
        <dbReference type="ARBA" id="ARBA00022807"/>
    </source>
</evidence>
<gene>
    <name evidence="11" type="ORF">ZT1E4_G7615</name>
</gene>
<keyword evidence="4" id="KW-0833">Ubl conjugation pathway</keyword>
<evidence type="ECO:0000259" key="8">
    <source>
        <dbReference type="Pfam" id="PF12340"/>
    </source>
</evidence>
<evidence type="ECO:0000259" key="10">
    <source>
        <dbReference type="Pfam" id="PF20255"/>
    </source>
</evidence>
<organism evidence="11 12">
    <name type="scientific">Zymoseptoria tritici ST99CH_1E4</name>
    <dbReference type="NCBI Taxonomy" id="1276532"/>
    <lineage>
        <taxon>Eukaryota</taxon>
        <taxon>Fungi</taxon>
        <taxon>Dikarya</taxon>
        <taxon>Ascomycota</taxon>
        <taxon>Pezizomycotina</taxon>
        <taxon>Dothideomycetes</taxon>
        <taxon>Dothideomycetidae</taxon>
        <taxon>Mycosphaerellales</taxon>
        <taxon>Mycosphaerellaceae</taxon>
        <taxon>Zymoseptoria</taxon>
    </lineage>
</organism>
<keyword evidence="3" id="KW-0645">Protease</keyword>
<comment type="catalytic activity">
    <reaction evidence="1">
        <text>Thiol-dependent hydrolysis of ester, thioester, amide, peptide and isopeptide bonds formed by the C-terminal Gly of ubiquitin (a 76-residue protein attached to proteins as an intracellular targeting signal).</text>
        <dbReference type="EC" id="3.4.19.12"/>
    </reaction>
</comment>
<keyword evidence="7" id="KW-0175">Coiled coil</keyword>
<dbReference type="GO" id="GO:0006508">
    <property type="term" value="P:proteolysis"/>
    <property type="evidence" value="ECO:0007669"/>
    <property type="project" value="UniProtKB-KW"/>
</dbReference>
<dbReference type="GO" id="GO:0004843">
    <property type="term" value="F:cysteine-type deubiquitinase activity"/>
    <property type="evidence" value="ECO:0007669"/>
    <property type="project" value="UniProtKB-EC"/>
</dbReference>
<sequence>MATLARASLDDVINHVFLPPKLPQSAESIPADSDLHLLKVTSAALRELALRLPTVAHGIALDRLASTFDSSFSAYGDSDVISAAALCRTLKKLAECAYGSIVIHVRAQNAAVTITTTGDVVLLEAFELSATNEKVMSTAGRLIRSFPGCAVSVKTDVFRDPGFQNTLANTLAKMSIQAVSGVQPQSLKSGQKHDEERDTTHPGIVTELLFGGFLRSVGTAASVVPILKHTRDDVLWKDAKGPWRRSPMWLLIRVTMQLALSRDFPDGNLLYKECVVYIHNFILKQAISQSLHSNMLYCMSAKIVRRLQKLANQPPALMHAREEIQDTLSSSHNAMQQRMKSAQATKDLKLSKLSSLNFDQDVLMDLPEIDEYIRAMKSRPSSSRPPPFNPLSRLIKYERAKLPSLAHVALSDSEYGVFNLQGFEQWVETHLSTWISAELSRTQDGSQCWRLKALMEQYHDHAMREYRGNPEGSSIMLLTLVELWAACDMAAIACCPLLSRYSASVPHKILHNLLLPCKSHMGRLRTVEDYMASRSMASLLPTTTLFSCNREDSFASQYYESSPEHKKTLTAIEANATRERKEKLAELERQKQEYRRLIDLHESVAECEYVEECYDRRNDQWHTVHKPGCKKCGYSARANSLTINVHEWPLPSDAIKAKVVVFELQLPEWFAQWRDTLLYLLMDVFKGDYVADGPRSSYPLSQHKQLSGYYLKGFSRRMDLLSENKPYVVTHYSTKNVGKTNKTEVCGPNGCDYRYFDTAVDRFFKLSIFRGETERMCTYQLPGHMAAAQKYMFRPAASPSGPDANVILASLHECPQSMTVEEYRDLCTLPLGHSIQWQNMLEQIGMATVDFRKPETLLVLFQCIYQSGPPSGGDLRESHEVLSDITFAAALVQNLENTLEKIKENWESSHALCVFTAMASRVLSASDCPKIQKSCVEFLHKARVVSFGWLHILRHKAQQAIDQVDRTLFVAKATEVALICGITFDIDPSYLVIVMEANSNASILWQCSMAFREGRNTAPSELDSLLTLRFQSVLHRCHSMTSPPSRTGLDDAVSGSWSAYTPCEPWHRLGDGAEYWMSTITTGGGTGGEMKVHFNTLTGELLVDGVPVGGAPRDYENKALFKTLFGHAAIEVMPTTLSGMQYSVKKAVEGSNIFLGLGHDPHSQGKDLLVQAHVGGKAFETIPSRLFRGKFPRSFTDGFVHWYDTSSGTIHFRPIKQALMSVSSAIWTLRKVDGKWQLGKNGTTLVAMSSATSKCMSVVFTSLTVPDRIHCLLDSAGTELSVELRLPGVKLGFSITRGTAMLRSREYRDMLVDESQSVGTFLGLENKLMLKHLTTGSRSAIVPQGTVSYNQAGSHVRVRIDPESTVKVHLLVVDNTLGRLVDNGSLDCRLYVAYLHALTSFCLPDPLTHKSGTEQAIIILRSAAVRSFDQLSQAQVDLLALIGSLCPARDQYPTHLCGMASIDWNANIGFLSQHPALRETVQVIFSHWEQLKIFFPDSSVQIPRLPKINAQLLHRDRIRTATFRVSTFGAEDHTTFEDASYSGRDQAQESGRASDAFIMAKRVGCGSETLHWDATTVSGLWAVFQKQKRIFGPEHAVAWNQLRYDSDWTENREGWICQNFMALHSILSDKASCQAHTFDLVMWLSTMAWSSLERPLLQLLGLLLTRGSTIPQAIGPDGPGSLQPCLGNLWNDDEIRMLVNNHKRAMHQCPEGRLARAADQSKTAFSNQRQQKYDSNVSKNAGRFVAAIRLQWRCEIPSAPDIADVSLYFNVADAMVSIKAKFKIWYDNYVFSQYLQKLEDDIAGLTKDTTVVPGTVAMMPAVQTCTRKGYISLDDLFSRFSPLMAQACPVLPLSKHEAIEDQKFPTSHRLEALLQQLKAATNGSKYETEYVNDLWSSKVCLETMGDGPLQYNVTTLMLSDYHESCKTYASSLYEDLSAAVAQMTGRGDYHTGADTFQHWPRVCPMLFLEQLNHRHWHKLPKAWKSCIVKYALSLSSLQHADRMLAVADSAVDLAREIQNPGHQNWWPQDHPDSLLMEVESGILIRDVQEQIAGEMRSPPDDRNSVMQLNMGEGKSSVIVPMVAAALADGSQLVRVVVAKPQSKQMAEMLKAKLGGLLGRRVHYLPISRSLKLGLPAVRVVDTMVRECMAQGGVLLVQPEHLLSFKLMAPECYITGKGDGSVGESLMQTQDFFHSCSRDIVDESDENFSVKFELIYTMGVQGPIEMAPERWTLLQQVLQLTRKLSPQVLAQHPQSVELDSHAVGSFPRLRILSPEAADLLIQLIAGHICSSGLPSFAIIARQPESVRSAVLTYLTKLELDKTEVDAVQAASNGGFLTDSTRSSLLLLRGLLACGVLRFVFSQKRFRVDFGGANDRQPPTKLGVPYRAKDCASPRAEFSHPDVVIALTSLCHYYQGLCDDDLFTALGHLTKSDQAGSEFQAWVEDAPDLPLAFRQIEGINLKDRPQCIIEVFPFLRYAKSVVDYFLGHVVFPKEMKEFPQKLSASGWDIGVAKNRPTTGFSGTNDSRALLPLDVYHLDLQSQKHTDALVLDHLLQPVNTVEIMPRIGSTTSNDVNRILSTVMSLDPTPEVILDVGAQILDGNQGVARAWLQMYGPEKDAAVYCNDEDELTVVDRHGITEALQTSPFASRLDRTIVFLDEAHTRGIDLKLPTTYRAAVTLGAGLTKDRLVQACMRLRKLGKGQTVVFLVSEEIKTKIMECTSKPTSSSIKIQDVLHWSIAEQYNEARRSMPLWAVQGQRFIKQSKIWNEAVKDGATVLSKDEAEKFLEEEAQTVQDRYEPRLDRTNTVLTELDADEDPRSHAIAHRCRKFDQLQYNSSTLQEEQERELSPEIEQEREIQRPHPADPALHEVHADIIAFARSGKYSTTSKKYMPAFQALRGTSATKEFDIDRFWGKKVLASADFARTVKQPSQKKSFASDAYQRPVQWIVSRHASGTIDMLLIISPVEACAVLDHVKNSKCTALHLYKPRCNMAYDPQDALDFYTTPSQVTPLALPRQLAVPLNLFAGQLYLSSYDDYLATCNFLGLSAEAAQDGWEIAGDGFILKDGEGRRGGSSGLSKSPVEFMKVLMSKIRRNGEGISKTHMGRILDGQLLTREDFEGEDTDV</sequence>
<keyword evidence="5" id="KW-0378">Hydrolase</keyword>
<dbReference type="Proteomes" id="UP000245764">
    <property type="component" value="Chromosome 7"/>
</dbReference>
<evidence type="ECO:0000256" key="1">
    <source>
        <dbReference type="ARBA" id="ARBA00000707"/>
    </source>
</evidence>
<evidence type="ECO:0000256" key="3">
    <source>
        <dbReference type="ARBA" id="ARBA00022670"/>
    </source>
</evidence>
<feature type="domain" description="DUF3638" evidence="8">
    <location>
        <begin position="2022"/>
        <end position="2246"/>
    </location>
</feature>
<dbReference type="InterPro" id="IPR046541">
    <property type="entry name" value="DUF6606"/>
</dbReference>
<name>A0A2H1GP58_ZYMTR</name>
<feature type="domain" description="DUF6606" evidence="10">
    <location>
        <begin position="12"/>
        <end position="283"/>
    </location>
</feature>
<dbReference type="InterPro" id="IPR022099">
    <property type="entry name" value="DUF3638"/>
</dbReference>
<evidence type="ECO:0000259" key="9">
    <source>
        <dbReference type="Pfam" id="PF12359"/>
    </source>
</evidence>
<dbReference type="PANTHER" id="PTHR13367">
    <property type="entry name" value="UBIQUITIN THIOESTERASE"/>
    <property type="match status" value="1"/>
</dbReference>
<dbReference type="InterPro" id="IPR051346">
    <property type="entry name" value="OTU_Deubiquitinase"/>
</dbReference>
<evidence type="ECO:0000256" key="5">
    <source>
        <dbReference type="ARBA" id="ARBA00022801"/>
    </source>
</evidence>
<evidence type="ECO:0000256" key="4">
    <source>
        <dbReference type="ARBA" id="ARBA00022786"/>
    </source>
</evidence>
<dbReference type="InterPro" id="IPR022105">
    <property type="entry name" value="DUF3645"/>
</dbReference>
<proteinExistence type="predicted"/>
<evidence type="ECO:0000256" key="2">
    <source>
        <dbReference type="ARBA" id="ARBA00012759"/>
    </source>
</evidence>
<dbReference type="EMBL" id="LT854259">
    <property type="protein sequence ID" value="SMR55268.1"/>
    <property type="molecule type" value="Genomic_DNA"/>
</dbReference>
<evidence type="ECO:0000313" key="11">
    <source>
        <dbReference type="EMBL" id="SMR55268.1"/>
    </source>
</evidence>
<dbReference type="PANTHER" id="PTHR13367:SF34">
    <property type="match status" value="1"/>
</dbReference>